<dbReference type="EMBL" id="LAZR01064408">
    <property type="protein sequence ID" value="KKK57578.1"/>
    <property type="molecule type" value="Genomic_DNA"/>
</dbReference>
<feature type="compositionally biased region" description="Basic and acidic residues" evidence="1">
    <location>
        <begin position="1"/>
        <end position="18"/>
    </location>
</feature>
<organism evidence="2">
    <name type="scientific">marine sediment metagenome</name>
    <dbReference type="NCBI Taxonomy" id="412755"/>
    <lineage>
        <taxon>unclassified sequences</taxon>
        <taxon>metagenomes</taxon>
        <taxon>ecological metagenomes</taxon>
    </lineage>
</organism>
<protein>
    <submittedName>
        <fullName evidence="2">Uncharacterized protein</fullName>
    </submittedName>
</protein>
<feature type="region of interest" description="Disordered" evidence="1">
    <location>
        <begin position="1"/>
        <end position="20"/>
    </location>
</feature>
<dbReference type="AlphaFoldDB" id="A0A0F8WLK7"/>
<evidence type="ECO:0000256" key="1">
    <source>
        <dbReference type="SAM" id="MobiDB-lite"/>
    </source>
</evidence>
<reference evidence="2" key="1">
    <citation type="journal article" date="2015" name="Nature">
        <title>Complex archaea that bridge the gap between prokaryotes and eukaryotes.</title>
        <authorList>
            <person name="Spang A."/>
            <person name="Saw J.H."/>
            <person name="Jorgensen S.L."/>
            <person name="Zaremba-Niedzwiedzka K."/>
            <person name="Martijn J."/>
            <person name="Lind A.E."/>
            <person name="van Eijk R."/>
            <person name="Schleper C."/>
            <person name="Guy L."/>
            <person name="Ettema T.J."/>
        </authorList>
    </citation>
    <scope>NUCLEOTIDE SEQUENCE</scope>
</reference>
<sequence length="34" mass="4124">MHYERGNEVLEKKKREPEFEISVSKSSTQKVWDK</sequence>
<proteinExistence type="predicted"/>
<evidence type="ECO:0000313" key="2">
    <source>
        <dbReference type="EMBL" id="KKK57578.1"/>
    </source>
</evidence>
<gene>
    <name evidence="2" type="ORF">LCGC14_3053070</name>
</gene>
<feature type="non-terminal residue" evidence="2">
    <location>
        <position position="34"/>
    </location>
</feature>
<comment type="caution">
    <text evidence="2">The sequence shown here is derived from an EMBL/GenBank/DDBJ whole genome shotgun (WGS) entry which is preliminary data.</text>
</comment>
<accession>A0A0F8WLK7</accession>
<name>A0A0F8WLK7_9ZZZZ</name>